<name>A0A0N1KRZ8_CHRID</name>
<dbReference type="EMBL" id="LJOD01000012">
    <property type="protein sequence ID" value="KPE50018.1"/>
    <property type="molecule type" value="Genomic_DNA"/>
</dbReference>
<evidence type="ECO:0000313" key="1">
    <source>
        <dbReference type="EMBL" id="KPE50018.1"/>
    </source>
</evidence>
<sequence length="166" mass="18899">MKSKIVYSGLYFDPGKWTITSEQHENGANEYRFRGTFNPELQGSFGSYKGNHSVTTLEKAKNSVISVFLKSPEISVRKKEFRKVNGIDMFYIRFYEIETGYEVIQNHFVTNDGYYTVIEAAVPEKVFNKNEAAMEELINGGIKIQTEKLIYDNTAAPVPPPVIPKN</sequence>
<dbReference type="PATRIC" id="fig|253.9.peg.1195"/>
<dbReference type="AlphaFoldDB" id="A0A0N1KRZ8"/>
<dbReference type="RefSeq" id="WP_062701296.1">
    <property type="nucleotide sequence ID" value="NZ_LJOD01000012.1"/>
</dbReference>
<organism evidence="1 2">
    <name type="scientific">Chryseobacterium indologenes</name>
    <name type="common">Flavobacterium indologenes</name>
    <dbReference type="NCBI Taxonomy" id="253"/>
    <lineage>
        <taxon>Bacteria</taxon>
        <taxon>Pseudomonadati</taxon>
        <taxon>Bacteroidota</taxon>
        <taxon>Flavobacteriia</taxon>
        <taxon>Flavobacteriales</taxon>
        <taxon>Weeksellaceae</taxon>
        <taxon>Chryseobacterium group</taxon>
        <taxon>Chryseobacterium</taxon>
    </lineage>
</organism>
<reference evidence="2" key="2">
    <citation type="submission" date="2015-09" db="EMBL/GenBank/DDBJ databases">
        <title>Draft genome sequence of a multidrug-resistant Chryseobacterium indologenes isolate from Malaysia.</title>
        <authorList>
            <person name="Yu C.Y."/>
            <person name="Ang G.Y."/>
            <person name="Chan K.-G."/>
        </authorList>
    </citation>
    <scope>NUCLEOTIDE SEQUENCE [LARGE SCALE GENOMIC DNA]</scope>
    <source>
        <strain evidence="2">CI_885</strain>
    </source>
</reference>
<accession>A0A0N1KRZ8</accession>
<protein>
    <submittedName>
        <fullName evidence="1">Uncharacterized protein</fullName>
    </submittedName>
</protein>
<gene>
    <name evidence="1" type="ORF">AOB46_16275</name>
</gene>
<dbReference type="Proteomes" id="UP000037953">
    <property type="component" value="Unassembled WGS sequence"/>
</dbReference>
<reference evidence="1 2" key="1">
    <citation type="journal article" date="2015" name="Genom Data">
        <title>Draft genome sequence of a multidrug-resistant Chryseobacterium indologenes isolate from Malaysia.</title>
        <authorList>
            <person name="Yu C.Y."/>
            <person name="Ang G.Y."/>
            <person name="Cheng H.J."/>
            <person name="Cheong Y.M."/>
            <person name="Yin W.F."/>
            <person name="Chan K.G."/>
        </authorList>
    </citation>
    <scope>NUCLEOTIDE SEQUENCE [LARGE SCALE GENOMIC DNA]</scope>
    <source>
        <strain evidence="1 2">CI_885</strain>
    </source>
</reference>
<proteinExistence type="predicted"/>
<dbReference type="OrthoDB" id="6400696at2"/>
<evidence type="ECO:0000313" key="2">
    <source>
        <dbReference type="Proteomes" id="UP000037953"/>
    </source>
</evidence>
<comment type="caution">
    <text evidence="1">The sequence shown here is derived from an EMBL/GenBank/DDBJ whole genome shotgun (WGS) entry which is preliminary data.</text>
</comment>